<accession>A0A939HQ51</accession>
<reference evidence="1" key="1">
    <citation type="submission" date="2021-03" db="EMBL/GenBank/DDBJ databases">
        <title>The complete genome sequence of Acetobacter sp. TBRC 12339.</title>
        <authorList>
            <person name="Charoenyingcharoen P."/>
            <person name="Yukphan P."/>
        </authorList>
    </citation>
    <scope>NUCLEOTIDE SEQUENCE</scope>
    <source>
        <strain evidence="1">TBRC 12339</strain>
    </source>
</reference>
<dbReference type="PROSITE" id="PS51257">
    <property type="entry name" value="PROKAR_LIPOPROTEIN"/>
    <property type="match status" value="1"/>
</dbReference>
<feature type="non-terminal residue" evidence="1">
    <location>
        <position position="234"/>
    </location>
</feature>
<keyword evidence="2" id="KW-1185">Reference proteome</keyword>
<dbReference type="RefSeq" id="WP_207846678.1">
    <property type="nucleotide sequence ID" value="NZ_JAFVMH010000006.1"/>
</dbReference>
<gene>
    <name evidence="1" type="ORF">J2D77_12715</name>
</gene>
<protein>
    <submittedName>
        <fullName evidence="1">Uncharacterized protein</fullName>
    </submittedName>
</protein>
<dbReference type="EMBL" id="JAFVMH010000006">
    <property type="protein sequence ID" value="MBO1326013.1"/>
    <property type="molecule type" value="Genomic_DNA"/>
</dbReference>
<proteinExistence type="predicted"/>
<organism evidence="1 2">
    <name type="scientific">Acetobacter garciniae</name>
    <dbReference type="NCBI Taxonomy" id="2817435"/>
    <lineage>
        <taxon>Bacteria</taxon>
        <taxon>Pseudomonadati</taxon>
        <taxon>Pseudomonadota</taxon>
        <taxon>Alphaproteobacteria</taxon>
        <taxon>Acetobacterales</taxon>
        <taxon>Acetobacteraceae</taxon>
        <taxon>Acetobacter</taxon>
    </lineage>
</organism>
<comment type="caution">
    <text evidence="1">The sequence shown here is derived from an EMBL/GenBank/DDBJ whole genome shotgun (WGS) entry which is preliminary data.</text>
</comment>
<evidence type="ECO:0000313" key="2">
    <source>
        <dbReference type="Proteomes" id="UP000664073"/>
    </source>
</evidence>
<sequence>MSRLSSFLDGTPEGTATTLAALACAESLTDAVALAIYQKVPVPGLSAEKFIAGFKYSGLTEPRNSEWNLLPALREELVGKKRLLPKATGEEIHKDLLALGQVEANRQRAGTEIPSYLFTEAGQAYHFAGTGAVQAALEHYSAASRGPFNGAQWLGAKLAAEQERNHVIPEGAVETTFLRALVMLREGHKRDAMPLFRRVAATNREMREVAISLHIIGNDNNRGARREAERELHR</sequence>
<dbReference type="Proteomes" id="UP000664073">
    <property type="component" value="Unassembled WGS sequence"/>
</dbReference>
<dbReference type="AlphaFoldDB" id="A0A939HQ51"/>
<name>A0A939HQ51_9PROT</name>
<evidence type="ECO:0000313" key="1">
    <source>
        <dbReference type="EMBL" id="MBO1326013.1"/>
    </source>
</evidence>